<dbReference type="STRING" id="311402.Avi_3553"/>
<dbReference type="GO" id="GO:0046872">
    <property type="term" value="F:metal ion binding"/>
    <property type="evidence" value="ECO:0007669"/>
    <property type="project" value="UniProtKB-KW"/>
</dbReference>
<dbReference type="Gene3D" id="3.20.20.140">
    <property type="entry name" value="Metal-dependent hydrolases"/>
    <property type="match status" value="1"/>
</dbReference>
<dbReference type="Proteomes" id="UP000001596">
    <property type="component" value="Chromosome 1"/>
</dbReference>
<dbReference type="InterPro" id="IPR011059">
    <property type="entry name" value="Metal-dep_hydrolase_composite"/>
</dbReference>
<dbReference type="Gene3D" id="2.30.40.10">
    <property type="entry name" value="Urease, subunit C, domain 1"/>
    <property type="match status" value="1"/>
</dbReference>
<evidence type="ECO:0000313" key="5">
    <source>
        <dbReference type="Proteomes" id="UP000001596"/>
    </source>
</evidence>
<dbReference type="InterPro" id="IPR032466">
    <property type="entry name" value="Metal_Hydrolase"/>
</dbReference>
<reference evidence="4 5" key="1">
    <citation type="journal article" date="2009" name="J. Bacteriol.">
        <title>Genome sequences of three Agrobacterium biovars help elucidate the evolution of multichromosome genomes in bacteria.</title>
        <authorList>
            <person name="Slater S.C."/>
            <person name="Goldman B.S."/>
            <person name="Goodner B."/>
            <person name="Setubal J.C."/>
            <person name="Farrand S.K."/>
            <person name="Nester E.W."/>
            <person name="Burr T.J."/>
            <person name="Banta L."/>
            <person name="Dickerman A.W."/>
            <person name="Paulsen I."/>
            <person name="Otten L."/>
            <person name="Suen G."/>
            <person name="Welch R."/>
            <person name="Almeida N.F."/>
            <person name="Arnold F."/>
            <person name="Burton O.T."/>
            <person name="Du Z."/>
            <person name="Ewing A."/>
            <person name="Godsy E."/>
            <person name="Heisel S."/>
            <person name="Houmiel K.L."/>
            <person name="Jhaveri J."/>
            <person name="Lu J."/>
            <person name="Miller N.M."/>
            <person name="Norton S."/>
            <person name="Chen Q."/>
            <person name="Phoolcharoen W."/>
            <person name="Ohlin V."/>
            <person name="Ondrusek D."/>
            <person name="Pride N."/>
            <person name="Stricklin S.L."/>
            <person name="Sun J."/>
            <person name="Wheeler C."/>
            <person name="Wilson L."/>
            <person name="Zhu H."/>
            <person name="Wood D.W."/>
        </authorList>
    </citation>
    <scope>NUCLEOTIDE SEQUENCE [LARGE SCALE GENOMIC DNA]</scope>
    <source>
        <strain evidence="5">S4 / ATCC BAA-846</strain>
    </source>
</reference>
<sequence length="444" mass="48945">MMTRLFADIPQTGRFALTRATLPVEAVDDVPAGPVREGLVSADLIINDGKVEAIVKVGTASRYKTGADLPIIDLRDAMVWPTFTDMHTHLDKGHIWPRKPNPKGDFIGALSAVKDDREANWSADDVRARMEFSLRCAYAHGTSLIRTHLDSSAPQHRISFEVFSQIRKEWAGRIDLQAVALFPFDDITDQAFFRDLLEVLVAHKGILGGVTQVSPDIDHRLDLLFRAASDHGLDIDLHVDETQDASVLTLKSIAEAKLRNGFQGSVVVGHCCSLTQQSDDIAKATIDKVAEAGLAVVSLPMCNMYLQDRHPGRTPRQRGVTLFHELAAAGVQTAVSSDNTRDPFYAYGDLDCVEVLREAVRIVHLDHPLDSTARIVTRSPADILGRPDHGRIKVGAKADLVLFSARTWSELLSRPQSDRTVLRSGQAIDAQVPDYRDLDPLMED</sequence>
<dbReference type="HOGENOM" id="CLU_031758_5_1_5"/>
<protein>
    <submittedName>
        <fullName evidence="4">Cytosine deaminase protein</fullName>
    </submittedName>
</protein>
<evidence type="ECO:0000313" key="4">
    <source>
        <dbReference type="EMBL" id="ACM37556.1"/>
    </source>
</evidence>
<dbReference type="EMBL" id="CP000633">
    <property type="protein sequence ID" value="ACM37556.1"/>
    <property type="molecule type" value="Genomic_DNA"/>
</dbReference>
<evidence type="ECO:0000256" key="1">
    <source>
        <dbReference type="ARBA" id="ARBA00022723"/>
    </source>
</evidence>
<dbReference type="InterPro" id="IPR013108">
    <property type="entry name" value="Amidohydro_3"/>
</dbReference>
<dbReference type="Pfam" id="PF07969">
    <property type="entry name" value="Amidohydro_3"/>
    <property type="match status" value="1"/>
</dbReference>
<feature type="domain" description="Amidohydrolase 3" evidence="3">
    <location>
        <begin position="221"/>
        <end position="419"/>
    </location>
</feature>
<dbReference type="AlphaFoldDB" id="B9JRE5"/>
<keyword evidence="2" id="KW-0378">Hydrolase</keyword>
<gene>
    <name evidence="4" type="ordered locus">Avi_3553</name>
</gene>
<dbReference type="KEGG" id="avi:Avi_3553"/>
<organism evidence="4 5">
    <name type="scientific">Allorhizobium ampelinum (strain ATCC BAA-846 / DSM 112012 / S4)</name>
    <name type="common">Agrobacterium vitis (strain S4)</name>
    <dbReference type="NCBI Taxonomy" id="311402"/>
    <lineage>
        <taxon>Bacteria</taxon>
        <taxon>Pseudomonadati</taxon>
        <taxon>Pseudomonadota</taxon>
        <taxon>Alphaproteobacteria</taxon>
        <taxon>Hyphomicrobiales</taxon>
        <taxon>Rhizobiaceae</taxon>
        <taxon>Rhizobium/Agrobacterium group</taxon>
        <taxon>Allorhizobium</taxon>
        <taxon>Allorhizobium ampelinum</taxon>
    </lineage>
</organism>
<name>B9JRE5_ALLAM</name>
<keyword evidence="5" id="KW-1185">Reference proteome</keyword>
<evidence type="ECO:0000259" key="3">
    <source>
        <dbReference type="Pfam" id="PF07969"/>
    </source>
</evidence>
<dbReference type="GO" id="GO:0035888">
    <property type="term" value="F:isoguanine deaminase activity"/>
    <property type="evidence" value="ECO:0007669"/>
    <property type="project" value="TreeGrafter"/>
</dbReference>
<dbReference type="GO" id="GO:0004131">
    <property type="term" value="F:cytosine deaminase activity"/>
    <property type="evidence" value="ECO:0007669"/>
    <property type="project" value="TreeGrafter"/>
</dbReference>
<dbReference type="FunFam" id="3.20.20.140:FF:000019">
    <property type="entry name" value="Cytosine deaminase"/>
    <property type="match status" value="1"/>
</dbReference>
<proteinExistence type="predicted"/>
<dbReference type="eggNOG" id="COG0402">
    <property type="taxonomic scope" value="Bacteria"/>
</dbReference>
<accession>B9JRE5</accession>
<dbReference type="InterPro" id="IPR052349">
    <property type="entry name" value="Metallo-hydrolase_Enzymes"/>
</dbReference>
<dbReference type="SUPFAM" id="SSF51556">
    <property type="entry name" value="Metallo-dependent hydrolases"/>
    <property type="match status" value="1"/>
</dbReference>
<dbReference type="GO" id="GO:0006209">
    <property type="term" value="P:cytosine catabolic process"/>
    <property type="evidence" value="ECO:0007669"/>
    <property type="project" value="TreeGrafter"/>
</dbReference>
<dbReference type="SUPFAM" id="SSF51338">
    <property type="entry name" value="Composite domain of metallo-dependent hydrolases"/>
    <property type="match status" value="1"/>
</dbReference>
<keyword evidence="1" id="KW-0479">Metal-binding</keyword>
<dbReference type="PANTHER" id="PTHR32027">
    <property type="entry name" value="CYTOSINE DEAMINASE"/>
    <property type="match status" value="1"/>
</dbReference>
<dbReference type="CDD" id="cd01293">
    <property type="entry name" value="Bact_CD"/>
    <property type="match status" value="1"/>
</dbReference>
<dbReference type="NCBIfam" id="NF005759">
    <property type="entry name" value="PRK07583.1"/>
    <property type="match status" value="1"/>
</dbReference>
<dbReference type="PANTHER" id="PTHR32027:SF0">
    <property type="entry name" value="CYTOSINE DEAMINASE"/>
    <property type="match status" value="1"/>
</dbReference>
<evidence type="ECO:0000256" key="2">
    <source>
        <dbReference type="ARBA" id="ARBA00022801"/>
    </source>
</evidence>